<sequence>MPAEISVTSVGVNDRRAPSFVKRAARPPGRPSRPTGALCVEEAKHHIDEYKKTRVQSADKSVPTISHTVKRPKKRTICPKKEQIIPPPLMVLPARW</sequence>
<feature type="compositionally biased region" description="Polar residues" evidence="1">
    <location>
        <begin position="55"/>
        <end position="67"/>
    </location>
</feature>
<name>A0A4C1W976_EUMVA</name>
<keyword evidence="3" id="KW-1185">Reference proteome</keyword>
<evidence type="ECO:0000256" key="1">
    <source>
        <dbReference type="SAM" id="MobiDB-lite"/>
    </source>
</evidence>
<comment type="caution">
    <text evidence="2">The sequence shown here is derived from an EMBL/GenBank/DDBJ whole genome shotgun (WGS) entry which is preliminary data.</text>
</comment>
<evidence type="ECO:0000313" key="2">
    <source>
        <dbReference type="EMBL" id="GBP47938.1"/>
    </source>
</evidence>
<evidence type="ECO:0000313" key="3">
    <source>
        <dbReference type="Proteomes" id="UP000299102"/>
    </source>
</evidence>
<feature type="region of interest" description="Disordered" evidence="1">
    <location>
        <begin position="54"/>
        <end position="73"/>
    </location>
</feature>
<reference evidence="2 3" key="1">
    <citation type="journal article" date="2019" name="Commun. Biol.">
        <title>The bagworm genome reveals a unique fibroin gene that provides high tensile strength.</title>
        <authorList>
            <person name="Kono N."/>
            <person name="Nakamura H."/>
            <person name="Ohtoshi R."/>
            <person name="Tomita M."/>
            <person name="Numata K."/>
            <person name="Arakawa K."/>
        </authorList>
    </citation>
    <scope>NUCLEOTIDE SEQUENCE [LARGE SCALE GENOMIC DNA]</scope>
</reference>
<proteinExistence type="predicted"/>
<accession>A0A4C1W976</accession>
<dbReference type="Proteomes" id="UP000299102">
    <property type="component" value="Unassembled WGS sequence"/>
</dbReference>
<organism evidence="2 3">
    <name type="scientific">Eumeta variegata</name>
    <name type="common">Bagworm moth</name>
    <name type="synonym">Eumeta japonica</name>
    <dbReference type="NCBI Taxonomy" id="151549"/>
    <lineage>
        <taxon>Eukaryota</taxon>
        <taxon>Metazoa</taxon>
        <taxon>Ecdysozoa</taxon>
        <taxon>Arthropoda</taxon>
        <taxon>Hexapoda</taxon>
        <taxon>Insecta</taxon>
        <taxon>Pterygota</taxon>
        <taxon>Neoptera</taxon>
        <taxon>Endopterygota</taxon>
        <taxon>Lepidoptera</taxon>
        <taxon>Glossata</taxon>
        <taxon>Ditrysia</taxon>
        <taxon>Tineoidea</taxon>
        <taxon>Psychidae</taxon>
        <taxon>Oiketicinae</taxon>
        <taxon>Eumeta</taxon>
    </lineage>
</organism>
<protein>
    <submittedName>
        <fullName evidence="2">Uncharacterized protein</fullName>
    </submittedName>
</protein>
<dbReference type="EMBL" id="BGZK01000513">
    <property type="protein sequence ID" value="GBP47938.1"/>
    <property type="molecule type" value="Genomic_DNA"/>
</dbReference>
<dbReference type="AlphaFoldDB" id="A0A4C1W976"/>
<gene>
    <name evidence="2" type="ORF">EVAR_31478_1</name>
</gene>